<dbReference type="InterPro" id="IPR011333">
    <property type="entry name" value="SKP1/BTB/POZ_sf"/>
</dbReference>
<feature type="compositionally biased region" description="Polar residues" evidence="1">
    <location>
        <begin position="317"/>
        <end position="327"/>
    </location>
</feature>
<gene>
    <name evidence="3" type="ORF">K457DRAFT_755917</name>
</gene>
<feature type="compositionally biased region" description="Gly residues" evidence="1">
    <location>
        <begin position="761"/>
        <end position="773"/>
    </location>
</feature>
<accession>A0A197JJV3</accession>
<dbReference type="STRING" id="1314771.A0A197JJV3"/>
<feature type="region of interest" description="Disordered" evidence="1">
    <location>
        <begin position="313"/>
        <end position="353"/>
    </location>
</feature>
<evidence type="ECO:0000313" key="4">
    <source>
        <dbReference type="Proteomes" id="UP000078512"/>
    </source>
</evidence>
<proteinExistence type="predicted"/>
<evidence type="ECO:0000259" key="2">
    <source>
        <dbReference type="PROSITE" id="PS50097"/>
    </source>
</evidence>
<feature type="region of interest" description="Disordered" evidence="1">
    <location>
        <begin position="747"/>
        <end position="777"/>
    </location>
</feature>
<reference evidence="3 4" key="1">
    <citation type="submission" date="2016-05" db="EMBL/GenBank/DDBJ databases">
        <title>Genome sequencing reveals origins of a unique bacterial endosymbiosis in the earliest lineages of terrestrial Fungi.</title>
        <authorList>
            <consortium name="DOE Joint Genome Institute"/>
            <person name="Uehling J."/>
            <person name="Gryganskyi A."/>
            <person name="Hameed K."/>
            <person name="Tschaplinski T."/>
            <person name="Misztal P."/>
            <person name="Wu S."/>
            <person name="Desiro A."/>
            <person name="Vande Pol N."/>
            <person name="Du Z.-Y."/>
            <person name="Zienkiewicz A."/>
            <person name="Zienkiewicz K."/>
            <person name="Morin E."/>
            <person name="Tisserant E."/>
            <person name="Splivallo R."/>
            <person name="Hainaut M."/>
            <person name="Henrissat B."/>
            <person name="Ohm R."/>
            <person name="Kuo A."/>
            <person name="Yan J."/>
            <person name="Lipzen A."/>
            <person name="Nolan M."/>
            <person name="Labutti K."/>
            <person name="Barry K."/>
            <person name="Goldstein A."/>
            <person name="Labbe J."/>
            <person name="Schadt C."/>
            <person name="Tuskan G."/>
            <person name="Grigoriev I."/>
            <person name="Martin F."/>
            <person name="Vilgalys R."/>
            <person name="Bonito G."/>
        </authorList>
    </citation>
    <scope>NUCLEOTIDE SEQUENCE [LARGE SCALE GENOMIC DNA]</scope>
    <source>
        <strain evidence="3 4">AG-77</strain>
    </source>
</reference>
<dbReference type="SUPFAM" id="SSF54695">
    <property type="entry name" value="POZ domain"/>
    <property type="match status" value="1"/>
</dbReference>
<feature type="compositionally biased region" description="Low complexity" evidence="1">
    <location>
        <begin position="961"/>
        <end position="971"/>
    </location>
</feature>
<dbReference type="PROSITE" id="PS50097">
    <property type="entry name" value="BTB"/>
    <property type="match status" value="1"/>
</dbReference>
<feature type="domain" description="BTB" evidence="2">
    <location>
        <begin position="74"/>
        <end position="136"/>
    </location>
</feature>
<feature type="region of interest" description="Disordered" evidence="1">
    <location>
        <begin position="954"/>
        <end position="1005"/>
    </location>
</feature>
<protein>
    <recommendedName>
        <fullName evidence="2">BTB domain-containing protein</fullName>
    </recommendedName>
</protein>
<feature type="region of interest" description="Disordered" evidence="1">
    <location>
        <begin position="417"/>
        <end position="447"/>
    </location>
</feature>
<feature type="region of interest" description="Disordered" evidence="1">
    <location>
        <begin position="165"/>
        <end position="184"/>
    </location>
</feature>
<organism evidence="3 4">
    <name type="scientific">Linnemannia elongata AG-77</name>
    <dbReference type="NCBI Taxonomy" id="1314771"/>
    <lineage>
        <taxon>Eukaryota</taxon>
        <taxon>Fungi</taxon>
        <taxon>Fungi incertae sedis</taxon>
        <taxon>Mucoromycota</taxon>
        <taxon>Mortierellomycotina</taxon>
        <taxon>Mortierellomycetes</taxon>
        <taxon>Mortierellales</taxon>
        <taxon>Mortierellaceae</taxon>
        <taxon>Linnemannia</taxon>
    </lineage>
</organism>
<evidence type="ECO:0000256" key="1">
    <source>
        <dbReference type="SAM" id="MobiDB-lite"/>
    </source>
</evidence>
<sequence length="1101" mass="118555">MAAAAAVGITWTGPAAVRNTRSRRNSTMMKTTTTTSNETEAQPSTTVVSSSMLKYLTNVSQHLALHGLVHGVGSDISLRAFGKTYRLHRLVLLQATFFENMLQGPWQENSNDTVDMTFDDSNITQEGFDIAIGRLYGIWVVEREDESDVEDGEYELDYGTGLADEHGDMDATHSPSKSSQPVPPSILSPHNVLSVLAIAAYLGVESLCKQCTEFAIRTLRTDHLLPYIEFSYKSDYYPWSDKIVEACHSYLCRNGFEDPKMICLQVFEQLPVDWLLKVLGSDAFWVPSEWERYERCRQIVHRRRAISAIVRTLPPGDNSSSAAGTRSESGDGAEATTIGGADNLARNSEEQEYEDEDEMAYEALFSSGIIYMHMSFEQLQCIQRDIDPISGSRFVRSSVIQEALWHQVEFRNLIEAHGPKEPIPTPSRRNSSRVGSHSTAGTGGGSTIGLVTSDFPGDFDAGYEGSGWIRRPFAMYKPIPEGDTTLTGEDDEPTLQELTTWNKLNHPFQPSTLASAAMSAARLTSMASAAMSASVGGSSNSSGFPSSATSFWSQLLLGRHLQPSPPSNPAFIQLNKKQRTMDSVSDDTGSNIRSGYGLSGVGGALGGDVEVEKDLNGQYPIYPPFRFSVAFGDVQVLKENTRVCSDAFFYAGSYWNLYIQKLPTGQPGGIQLGVYLHRHSLPTVAEGTRKKPGLPHFFIPSAPSHSRSSVTLGGPIIYRDIGKGVQYIDLPTLPRLTEQLRRLQQSSVSTAGAGLKPAGSPGRGSGGEGGNDGSGAEVTNTVTAAAAALFEDSFSCFVDRREMTKTWFKIYVVGLGPGHEVTQFQSSPDEFAVMQSWGWRSSNLCSTAYLPESPVPKDNVDIKLQTGCNCTGLLISTQGCSSMEGDTAAATIFTTSTKGTTSIPTATLAATAVDRADSVTPIIPATAAATTTITTTTVTDATMDVEYVHEYEYEYDEDSQQQHPQQEGQGPVHSDTPGSGGAEISDRSQVQEASGPSIGPSSSSPDCCRCGYAGCTSVFGGGTCGSHAIVGEGKIFIQAPLVDTLATDQYDDGAEAVQGGSQGPTQGVTCNCEAQSRYGSGHHHHPLQATMLQFSIVMGHV</sequence>
<dbReference type="AlphaFoldDB" id="A0A197JJV3"/>
<dbReference type="EMBL" id="KV442078">
    <property type="protein sequence ID" value="OAQ25440.1"/>
    <property type="molecule type" value="Genomic_DNA"/>
</dbReference>
<dbReference type="Gene3D" id="3.30.710.10">
    <property type="entry name" value="Potassium Channel Kv1.1, Chain A"/>
    <property type="match status" value="1"/>
</dbReference>
<evidence type="ECO:0000313" key="3">
    <source>
        <dbReference type="EMBL" id="OAQ25440.1"/>
    </source>
</evidence>
<keyword evidence="4" id="KW-1185">Reference proteome</keyword>
<name>A0A197JJV3_9FUNG</name>
<dbReference type="Proteomes" id="UP000078512">
    <property type="component" value="Unassembled WGS sequence"/>
</dbReference>
<dbReference type="InterPro" id="IPR000210">
    <property type="entry name" value="BTB/POZ_dom"/>
</dbReference>
<dbReference type="OrthoDB" id="6359943at2759"/>
<dbReference type="PANTHER" id="PTHR47369:SF1">
    <property type="entry name" value="BTB_POZ DOMAIN-CONTAINING PROTEIN"/>
    <property type="match status" value="1"/>
</dbReference>
<feature type="compositionally biased region" description="Low complexity" evidence="1">
    <location>
        <begin position="994"/>
        <end position="1005"/>
    </location>
</feature>
<dbReference type="PANTHER" id="PTHR47369">
    <property type="entry name" value="BTB/POZ DOMAIN-CONTAINING PROTEIN"/>
    <property type="match status" value="1"/>
</dbReference>